<keyword evidence="8" id="KW-0812">Transmembrane</keyword>
<feature type="compositionally biased region" description="Polar residues" evidence="7">
    <location>
        <begin position="348"/>
        <end position="364"/>
    </location>
</feature>
<feature type="region of interest" description="Disordered" evidence="7">
    <location>
        <begin position="1789"/>
        <end position="1844"/>
    </location>
</feature>
<feature type="compositionally biased region" description="Polar residues" evidence="7">
    <location>
        <begin position="981"/>
        <end position="990"/>
    </location>
</feature>
<feature type="compositionally biased region" description="Basic and acidic residues" evidence="7">
    <location>
        <begin position="610"/>
        <end position="628"/>
    </location>
</feature>
<feature type="compositionally biased region" description="Basic and acidic residues" evidence="7">
    <location>
        <begin position="1123"/>
        <end position="1135"/>
    </location>
</feature>
<feature type="compositionally biased region" description="Basic and acidic residues" evidence="7">
    <location>
        <begin position="201"/>
        <end position="211"/>
    </location>
</feature>
<dbReference type="InterPro" id="IPR029334">
    <property type="entry name" value="PP1-bd"/>
</dbReference>
<feature type="region of interest" description="Disordered" evidence="7">
    <location>
        <begin position="199"/>
        <end position="502"/>
    </location>
</feature>
<dbReference type="PANTHER" id="PTHR21603:SF18">
    <property type="entry name" value="ANTIGEN KI-67-LIKE PROTEIN"/>
    <property type="match status" value="1"/>
</dbReference>
<evidence type="ECO:0000313" key="11">
    <source>
        <dbReference type="Proteomes" id="UP001158576"/>
    </source>
</evidence>
<feature type="compositionally biased region" description="Basic and acidic residues" evidence="7">
    <location>
        <begin position="1314"/>
        <end position="1330"/>
    </location>
</feature>
<evidence type="ECO:0000256" key="6">
    <source>
        <dbReference type="ARBA" id="ARBA00023306"/>
    </source>
</evidence>
<accession>A0ABN7TD67</accession>
<feature type="compositionally biased region" description="Basic residues" evidence="7">
    <location>
        <begin position="1588"/>
        <end position="1597"/>
    </location>
</feature>
<feature type="domain" description="PP1-binding" evidence="9">
    <location>
        <begin position="187"/>
        <end position="233"/>
    </location>
</feature>
<protein>
    <submittedName>
        <fullName evidence="10">Oidioi.mRNA.OKI2018_I69.chr2.g7621.t1.cds</fullName>
    </submittedName>
</protein>
<feature type="region of interest" description="Disordered" evidence="7">
    <location>
        <begin position="590"/>
        <end position="664"/>
    </location>
</feature>
<keyword evidence="2" id="KW-1017">Isopeptide bond</keyword>
<feature type="compositionally biased region" description="Low complexity" evidence="7">
    <location>
        <begin position="325"/>
        <end position="337"/>
    </location>
</feature>
<feature type="transmembrane region" description="Helical" evidence="8">
    <location>
        <begin position="1865"/>
        <end position="1885"/>
    </location>
</feature>
<dbReference type="PANTHER" id="PTHR21603">
    <property type="entry name" value="ANTIGEN KI-67-LIKE PROTEIN"/>
    <property type="match status" value="1"/>
</dbReference>
<feature type="transmembrane region" description="Helical" evidence="8">
    <location>
        <begin position="2116"/>
        <end position="2141"/>
    </location>
</feature>
<feature type="compositionally biased region" description="Polar residues" evidence="7">
    <location>
        <begin position="1186"/>
        <end position="1200"/>
    </location>
</feature>
<feature type="compositionally biased region" description="Basic and acidic residues" evidence="7">
    <location>
        <begin position="1828"/>
        <end position="1838"/>
    </location>
</feature>
<feature type="compositionally biased region" description="Basic and acidic residues" evidence="7">
    <location>
        <begin position="1468"/>
        <end position="1479"/>
    </location>
</feature>
<evidence type="ECO:0000256" key="2">
    <source>
        <dbReference type="ARBA" id="ARBA00022499"/>
    </source>
</evidence>
<feature type="region of interest" description="Disordered" evidence="7">
    <location>
        <begin position="2280"/>
        <end position="2299"/>
    </location>
</feature>
<keyword evidence="11" id="KW-1185">Reference proteome</keyword>
<feature type="compositionally biased region" description="Basic and acidic residues" evidence="7">
    <location>
        <begin position="1280"/>
        <end position="1290"/>
    </location>
</feature>
<dbReference type="Proteomes" id="UP001158576">
    <property type="component" value="Chromosome 2"/>
</dbReference>
<feature type="compositionally biased region" description="Low complexity" evidence="7">
    <location>
        <begin position="1416"/>
        <end position="1443"/>
    </location>
</feature>
<gene>
    <name evidence="10" type="ORF">OKIOD_LOCUS16386</name>
</gene>
<evidence type="ECO:0000256" key="5">
    <source>
        <dbReference type="ARBA" id="ARBA00023242"/>
    </source>
</evidence>
<feature type="compositionally biased region" description="Low complexity" evidence="7">
    <location>
        <begin position="472"/>
        <end position="483"/>
    </location>
</feature>
<comment type="subcellular location">
    <subcellularLocation>
        <location evidence="1">Nucleus</location>
    </subcellularLocation>
</comment>
<keyword evidence="4" id="KW-0832">Ubl conjugation</keyword>
<keyword evidence="3" id="KW-0597">Phosphoprotein</keyword>
<keyword evidence="6" id="KW-0131">Cell cycle</keyword>
<organism evidence="10 11">
    <name type="scientific">Oikopleura dioica</name>
    <name type="common">Tunicate</name>
    <dbReference type="NCBI Taxonomy" id="34765"/>
    <lineage>
        <taxon>Eukaryota</taxon>
        <taxon>Metazoa</taxon>
        <taxon>Chordata</taxon>
        <taxon>Tunicata</taxon>
        <taxon>Appendicularia</taxon>
        <taxon>Copelata</taxon>
        <taxon>Oikopleuridae</taxon>
        <taxon>Oikopleura</taxon>
    </lineage>
</organism>
<feature type="compositionally biased region" description="Basic residues" evidence="7">
    <location>
        <begin position="1812"/>
        <end position="1827"/>
    </location>
</feature>
<dbReference type="EMBL" id="OU015567">
    <property type="protein sequence ID" value="CAG5113518.1"/>
    <property type="molecule type" value="Genomic_DNA"/>
</dbReference>
<evidence type="ECO:0000256" key="3">
    <source>
        <dbReference type="ARBA" id="ARBA00022553"/>
    </source>
</evidence>
<dbReference type="Gene3D" id="2.60.200.20">
    <property type="match status" value="1"/>
</dbReference>
<feature type="compositionally biased region" description="Basic and acidic residues" evidence="7">
    <location>
        <begin position="265"/>
        <end position="277"/>
    </location>
</feature>
<reference evidence="10 11" key="1">
    <citation type="submission" date="2021-04" db="EMBL/GenBank/DDBJ databases">
        <authorList>
            <person name="Bliznina A."/>
        </authorList>
    </citation>
    <scope>NUCLEOTIDE SEQUENCE [LARGE SCALE GENOMIC DNA]</scope>
</reference>
<feature type="region of interest" description="Disordered" evidence="7">
    <location>
        <begin position="949"/>
        <end position="1772"/>
    </location>
</feature>
<feature type="transmembrane region" description="Helical" evidence="8">
    <location>
        <begin position="2358"/>
        <end position="2377"/>
    </location>
</feature>
<keyword evidence="8" id="KW-0472">Membrane</keyword>
<evidence type="ECO:0000259" key="9">
    <source>
        <dbReference type="Pfam" id="PF15276"/>
    </source>
</evidence>
<feature type="compositionally biased region" description="Acidic residues" evidence="7">
    <location>
        <begin position="422"/>
        <end position="432"/>
    </location>
</feature>
<feature type="compositionally biased region" description="Acidic residues" evidence="7">
    <location>
        <begin position="1793"/>
        <end position="1806"/>
    </location>
</feature>
<sequence>MDQLQVECADEDILGQIVIIKKDSTDGGTMPLLRGSVSWLIGAGEQCDLRIKNALVKALHMKITVEEQDDENFGETYVFQYQAFAPLQLNCSAVPYVAQNTSSTPNKNQVKPKTIKHGDVFRVGGRAFRIEYPQGHMLRKRRRSSTMMPRKQTYINFSPAPARIQRVEVMKTPTRVTKPFGTPASSRRRVTFGNRLSPEIFDYRKPPDTPIRKGSTPMKKSNERKSILKETPMRAPLNAVREEGMHRENPPKLDLGPPPKLDLGNSEKEKEEFKDMPELIPAEEENPNASLISEPGNFSFDEFKFSDEEDEPDEPKKTPSIEQVPNPQNNQTTPTTPAEKRKARRKSSLFQPKSESSSPGTLTNELLAPNEEDPPSTSAADITLGGISDFDISDDVGHPPFESTKVNESSKLLDSTAALMASDDETNIEDSSVEPKTPEGYNFTEHPSEGSMTPLDQTPKVTSVGSMRKKVTSLARVSAVRSSASRRRTCGGPSPSSKMRVKRFSADPKFLAKAIKMYGMKLMKNRLENEPKEVVDKAMDILDKENKSPNEGLPTPKLDKSIVKIPSTPSEALDSLPKPMMESQNEILVNRSFQKDMTPAKPSQVPQTPDQKEAEKNEEELAAKKESEGTIPQNPVTPGPTAMKGLFTEESSSETGVTPGPTAMKGLFAEENAAKAGVTPGPTAMKGLFAEENKAKGNQTPHQSAMKGLFQEEKEQQAAATPIQGELHQMFKEQKSLPTPNVRKIFSEMAHEMKTPDGKAMKNIFGDGQEKTAKEQSVPQNPVTPGGDAMTGLFGSKTPIATPSAKIFESPARKNMEDNTFATPGRGKKFSDFADSAFKHDESRPKTNEVTPGQTAMKAIFEPAIEPESPLLDARAMQKVFQSPVLDLDNEDHVKSMEDMTDDVKIGNTSIRQLISEVGGMEATPEQIAYEYLMEGDPIEIKFDDEMSTSTASLRRFSETSAHRSRTRKTFIGTNAVDEPNVSTTLFSTPDSDDDEEDILRESEKDVLQLDASMALDKSQEKIDSPAEPEKDLIPEPTTQQKKLSPGDLPRRRGRPSIKPKAGQELESPKKVGKSSAQDTSSEEATDKKTELTEDATTTHTTPDIVITEATPKRRGRPSLKPKVQEEPVVEEKTKTATTPKRRGRPSLKPKEEEEESTEPVVYAPKSRGRPSLKSKAAPEEDSPKGLQSATKVETQPTTTPKRKGRPSLAQKKKEAEAATEVKTPKRRGRPSLKPKVEEEEHTDFFAEATGEPSTSATPKRRSIVPPDEAFLSPVSSHASENESAEKANTEEDEEVQEPSPVKSKRGRKSNAQKAKEAEESVEAPVEKSTRKSLLMMAEDAAQDGVVADKKTKARKSILDMAEEAAEVAEPPVPEATADEIPILEDLPVLEHPAAEEQPTTEEKPKKRGRKPAPPVATSSRRTRRNSASESSAEEAPVAATPSKGRGKKAVAATPVRRSRRVSTLETPKVEAKKEEEKSTKRRPRARKIDEPEEISPAKQAKIEEPASVEAVAAEIAVAPRRTRRTSKTETAEEPKEEPAKKTVKRRKRNISGTAESSDNEVASKPTRGRKSKKEETVEKEDEDTTKAPKRAGRKSKKAVEETPEEEQKEVEKSPVKKVGRKARKVEEPVVESPKKKAGRPKKVKESESSDEPVVESPKKKAGRPKKVKDSEPAENAVVEGKPKRGRKAKEPVKDLNTSESQEETNVPAEKPKRGRKPKAVAEPVEEAEKPKRGRAKKASSDESSQERPAPAKGRSTRSKAPVVVPEIEMEHVDTVSCLKKSKRGIKPTVSFQEDEADDQPEEEPADEVKPAKKPTKKAAAAKKASSKKNDDAEEKPKARGLARSRRDYLMGTYQVDDSLQNSSVSTFFCYVLITSSCVFALLILRDFVKKAFGARQIDMSCGSGKRRTTVKLGLAIAKDVSQPKLFIKFTPEKGDEKQTVVIYDDLGNHIGKYGHFDIKVNQRHLRNTKFIQIGISSESSLRGEQIATLSSAKIVFPKASDKDDSKERLKDAIIYDPIELVNNIPVKLSLEEGKQSSIFFDGLYNSTSFSSFNWSRKVEEILIAMIVGFLYVRNLAYSSQSSKTEVAGLFGGAVKVDSHFIGYYHRIQDPWDTDAISLIVEAVLGGVFIGYFASVLARFIHGFFLWLRPPVIISVETKCYTKKLFTKKRSGQNKRENIEDMFLLQNNPNMCAESFGRILGKLNKQSDMGELTYDWEIEMNGDFVEYTQIKTATTDGNAGAVFTTVYDDLADFDDFGELEEEDDNAINKTLRRLTTRNNNDKVVTSNDPEDGNTLNNIPVSAGGDPRVGKGFGMVSYFWIVVSLIFSGATISFLNVYLYTLLQTPKVDEEEDVHMGGLLISIWSCQIIWSLFISSILDDFVFRV</sequence>
<evidence type="ECO:0000256" key="7">
    <source>
        <dbReference type="SAM" id="MobiDB-lite"/>
    </source>
</evidence>
<keyword evidence="8" id="KW-1133">Transmembrane helix</keyword>
<dbReference type="SMART" id="SM00384">
    <property type="entry name" value="AT_hook"/>
    <property type="match status" value="9"/>
</dbReference>
<dbReference type="Pfam" id="PF15276">
    <property type="entry name" value="PP1_bind"/>
    <property type="match status" value="1"/>
</dbReference>
<evidence type="ECO:0000313" key="10">
    <source>
        <dbReference type="EMBL" id="CAG5113518.1"/>
    </source>
</evidence>
<feature type="compositionally biased region" description="Polar residues" evidence="7">
    <location>
        <begin position="404"/>
        <end position="413"/>
    </location>
</feature>
<proteinExistence type="predicted"/>
<feature type="transmembrane region" description="Helical" evidence="8">
    <location>
        <begin position="2317"/>
        <end position="2338"/>
    </location>
</feature>
<feature type="compositionally biased region" description="Basic and acidic residues" evidence="7">
    <location>
        <begin position="1018"/>
        <end position="1034"/>
    </location>
</feature>
<feature type="compositionally biased region" description="Basic and acidic residues" evidence="7">
    <location>
        <begin position="1235"/>
        <end position="1245"/>
    </location>
</feature>
<feature type="compositionally biased region" description="Basic and acidic residues" evidence="7">
    <location>
        <begin position="1527"/>
        <end position="1541"/>
    </location>
</feature>
<feature type="compositionally biased region" description="Low complexity" evidence="7">
    <location>
        <begin position="1506"/>
        <end position="1520"/>
    </location>
</feature>
<feature type="compositionally biased region" description="Polar residues" evidence="7">
    <location>
        <begin position="1551"/>
        <end position="1561"/>
    </location>
</feature>
<evidence type="ECO:0000256" key="8">
    <source>
        <dbReference type="SAM" id="Phobius"/>
    </source>
</evidence>
<feature type="compositionally biased region" description="Basic and acidic residues" evidence="7">
    <location>
        <begin position="220"/>
        <end position="232"/>
    </location>
</feature>
<evidence type="ECO:0000256" key="1">
    <source>
        <dbReference type="ARBA" id="ARBA00004123"/>
    </source>
</evidence>
<feature type="compositionally biased region" description="Basic and acidic residues" evidence="7">
    <location>
        <begin position="240"/>
        <end position="251"/>
    </location>
</feature>
<dbReference type="CDD" id="cd22673">
    <property type="entry name" value="FHA_Ki67"/>
    <property type="match status" value="1"/>
</dbReference>
<keyword evidence="5" id="KW-0539">Nucleus</keyword>
<evidence type="ECO:0000256" key="4">
    <source>
        <dbReference type="ARBA" id="ARBA00022843"/>
    </source>
</evidence>
<dbReference type="InterPro" id="IPR017956">
    <property type="entry name" value="AT_hook_DNA-bd_motif"/>
</dbReference>
<feature type="compositionally biased region" description="Polar residues" evidence="7">
    <location>
        <begin position="450"/>
        <end position="465"/>
    </location>
</feature>
<name>A0ABN7TD67_OIKDI</name>